<comment type="caution">
    <text evidence="5">The sequence shown here is derived from an EMBL/GenBank/DDBJ whole genome shotgun (WGS) entry which is preliminary data.</text>
</comment>
<evidence type="ECO:0000256" key="1">
    <source>
        <dbReference type="ARBA" id="ARBA00010948"/>
    </source>
</evidence>
<reference evidence="5" key="1">
    <citation type="journal article" date="2020" name="Fungal Divers.">
        <title>Resolving the Mortierellaceae phylogeny through synthesis of multi-gene phylogenetics and phylogenomics.</title>
        <authorList>
            <person name="Vandepol N."/>
            <person name="Liber J."/>
            <person name="Desiro A."/>
            <person name="Na H."/>
            <person name="Kennedy M."/>
            <person name="Barry K."/>
            <person name="Grigoriev I.V."/>
            <person name="Miller A.N."/>
            <person name="O'Donnell K."/>
            <person name="Stajich J.E."/>
            <person name="Bonito G."/>
        </authorList>
    </citation>
    <scope>NUCLEOTIDE SEQUENCE</scope>
    <source>
        <strain evidence="5">KOD1015</strain>
    </source>
</reference>
<feature type="compositionally biased region" description="Polar residues" evidence="3">
    <location>
        <begin position="2230"/>
        <end position="2242"/>
    </location>
</feature>
<feature type="region of interest" description="Disordered" evidence="3">
    <location>
        <begin position="2319"/>
        <end position="2423"/>
    </location>
</feature>
<dbReference type="EMBL" id="JAABOA010000002">
    <property type="protein sequence ID" value="KAF9586744.1"/>
    <property type="molecule type" value="Genomic_DNA"/>
</dbReference>
<dbReference type="Pfam" id="PF26573">
    <property type="entry name" value="TPR_Epg5_2"/>
    <property type="match status" value="1"/>
</dbReference>
<feature type="domain" description="Epg5-like TPR" evidence="4">
    <location>
        <begin position="843"/>
        <end position="974"/>
    </location>
</feature>
<dbReference type="GO" id="GO:0005737">
    <property type="term" value="C:cytoplasm"/>
    <property type="evidence" value="ECO:0007669"/>
    <property type="project" value="TreeGrafter"/>
</dbReference>
<feature type="compositionally biased region" description="Basic residues" evidence="3">
    <location>
        <begin position="2378"/>
        <end position="2392"/>
    </location>
</feature>
<sequence length="2500" mass="282490">MRSFESAHEAEQQSKLAIYNLQQKAKGYASKLWAVQSKSEIVTATCGDGATASHTYTFQYGHQEPEVAEKLKKTLGRMLKHRTRSLLRIQFEETTNRLWIQDHLVSLLSEFTGVNHHEPSVQQNLNPSQPGIQRIKKYIDILFQFERSARRQPEFDEDMDVLTGQPSKNPVNLENSTKTTSQSNMFLQSVQRWIIQLAAVLLHYGDFVDKEYLILHYISSPTIALLLEELALDDIQRLIRQPALVITAPPESNRLRQLLSKNPAEAVFLLTALSAMAATRSTIRYAADFRSDEKPLLDSSLSLLVVYLLLDVAYLHTDLRGDLSKPVREVLRSICDVHPRVISFILSFVDAHFEEMGDMTQYLFRELPLENWEMTSTDFKTLKQLLETPPLNSQKARFARQFLSSLHWTQDNSLDHHAADTIPDTIRQELAFSMADMNINYLINHGKSSNQSTAPPDESTVLNQSQLQLKPADTRTIPTFASNLPQAITSLAAHSGIHFSAEQERVRSFMDWCWSMLIQLELQNTPVISANEELRLHLPESSKSTGFLHGQHLFVSTVCMLLTSPSRDSGLFLKEGWKTLSGILQLNQGSVLLDLMAKLIPMAIFSDLELNAHAAHFGALLRDMAAWKQDPMFSRAGKQYAEQQHLSRSNVPPTMIALWSVLQIHLGHGRESDPSGINTKRIAQFWMSAVFSQKDWIARQDLVAVIDVVGKCCFEFGLDSFIKDVLIEQQILLSIEYRRSPGVSAEIMGLAQPSLDRVMDFLPERFTKSIPVPQGSNDPSLLIGTWSVKSFATSLLTQQANVETNSIWFAFYVLQVETHLERDMRIKIGAHYRQHPDELKIHGSIKNVMKATGVTSRKTLQNFAIWRWAQHLLILPYDTFLLPLFWQEFFHLYFGHVEQGDIFYGFKFLEMHTDVVEQLKARLHSTLTYFGQEARKAVKDQRCTTATHLTELHEFYIALYGWINEPLLLTTEVEIKLIRKDLKPERLGTCRLPDPLECSSDLWKDLLPNEHGGPVLKGTTGLETLGLNSENFPPISSDSSSPLKSPIELRSARKHSYSSPEHKIGNCLVKQAKQSPEISIQRPLMSPALITDTTSAQGLFGSPLRTIRDFCKDHQTKIESCEQLDASYLKELGSLYHNEIKISRLEIACSVTPNSSCQSPAIIERKYEEIVQNEQVKMSILENRERARALRSGRVDSGLCMAALELTKTVEQLLDRYTNSSDVEKESTRQLGIQSFYFIVQGLLDDARRYPPTLVILGAIVDTLGKNIVGQDSSQTEPILDLMKTDNFAIALLYKMFNPATLPKEFVKLYRQIANCKGYGLNSKDLLLRQFNVQAWACGPSQERPTVLDRLAFYEVAFTAMVSQQQLQKQDDQSQQATELSTKDRLAIIKSHRELAGTLFMNFLQQDYIEYLRTLFDTCGTMCLEPEALEDYIRILGVEPRLIPALLDGGTMDEATKNGTKTATTVGLSDYDLGLLVQFLVDYFNGCSEKLALGNLLDYYQGYAISIASLYTAILCEERYYTRWLVPSSTGTEGYLISGQNTDKHALHLPQTIDKPHLLQFRIWNDTYMIFQPWLSCLTDRAVDEHHFQGQQGGASRMMFTFVGVVFKMMDTLRHRYRDTTLWFAQLFEFYLDTMFQTTRGQGSINQIMLLHQHLRRLEWKHLEFSQSIIDRILEVRSALNVEARTEFWTYILTEVVDKDESDLRPRRLVSVEAKGSVEWHQTKAAFMRLGFAILEDMESVCGNDLEMRHQFLNVVWRAVIAQGDWTLISLQELYSLLESLNTRWDRTENWNDLSTPMGLLLYWLRMAVGLEGEEDQGSCLLPDRVLIYYGYMMQLLQARLASSAQDSLNVNFKLESIPLVITHLGHVLDVIAGSNSEPRHHGIHRPLLSLIGILNQCGKEPRSFLTAPATSPTTPLSSGGGQVYPFGAVYRGLKQMAFEVETIQLDVARAVCQRLNSIPVMVSLLEVAIEREFDLWSSQQGKGLGNGKAGPAGYPRSIFGLEKNTYFNSFSSMSLNRERVGFEDGSGRQSWLKIISQTEVPELSEGEFMDHGLSQGAVLTIYSRFLQRLKTCEANLEFDEILELGRELTETISKIHLQGAEPWKAHRSLLLVRMFLNLVAKESVNSVTQSRFLNSVRQLCRVLEVWCQDRDPAKGVLGSFGMGKRSTFDAKFRLVTRIIYTYLTVRLADKGISIYDVGHGRQGSSNNNGKSGALPWRKGRQLSEDRASESTTSNQTGNTGVSGTGPIKGEKDSSAGLLIETLAHLPTKNPDYAAVLVLPQLLNLSEDNQKSTVGSLQGPLALLPALAASPLDLVKKTIQPSSSPQSTGVLSTTPPAQSTSSCKPRQGAEGYPWHSTSPTTSVSPRSIQSTSSESQHHGHKRWSLPGRHHTRFSTGSTGGWDTPESSRYSLETSGTGGQEDHLLATGVQVGSRERNQREQEREQERQRLRMRLQYGTKNGTEDLEWAVEQIKDRRLRVLETAEFLEEVIERFYDGVGLFY</sequence>
<feature type="compositionally biased region" description="Polar residues" evidence="3">
    <location>
        <begin position="2404"/>
        <end position="2414"/>
    </location>
</feature>
<feature type="compositionally biased region" description="Polar residues" evidence="3">
    <location>
        <begin position="2319"/>
        <end position="2344"/>
    </location>
</feature>
<feature type="region of interest" description="Disordered" evidence="3">
    <location>
        <begin position="2199"/>
        <end position="2250"/>
    </location>
</feature>
<evidence type="ECO:0000259" key="4">
    <source>
        <dbReference type="Pfam" id="PF26573"/>
    </source>
</evidence>
<gene>
    <name evidence="5" type="primary">EPG5</name>
    <name evidence="5" type="ORF">BGW38_002766</name>
</gene>
<proteinExistence type="inferred from homology"/>
<protein>
    <submittedName>
        <fullName evidence="5">Ectopic P granules protein 5</fullName>
    </submittedName>
</protein>
<dbReference type="Proteomes" id="UP000780801">
    <property type="component" value="Unassembled WGS sequence"/>
</dbReference>
<evidence type="ECO:0000313" key="6">
    <source>
        <dbReference type="Proteomes" id="UP000780801"/>
    </source>
</evidence>
<accession>A0A9P6G416</accession>
<dbReference type="InterPro" id="IPR051436">
    <property type="entry name" value="Autophagy-related_EPG5"/>
</dbReference>
<keyword evidence="6" id="KW-1185">Reference proteome</keyword>
<dbReference type="OrthoDB" id="75419at2759"/>
<evidence type="ECO:0000313" key="5">
    <source>
        <dbReference type="EMBL" id="KAF9586744.1"/>
    </source>
</evidence>
<dbReference type="PANTHER" id="PTHR31139:SF4">
    <property type="entry name" value="ECTOPIC P GRANULES PROTEIN 5 HOMOLOG"/>
    <property type="match status" value="1"/>
</dbReference>
<organism evidence="5 6">
    <name type="scientific">Lunasporangiospora selenospora</name>
    <dbReference type="NCBI Taxonomy" id="979761"/>
    <lineage>
        <taxon>Eukaryota</taxon>
        <taxon>Fungi</taxon>
        <taxon>Fungi incertae sedis</taxon>
        <taxon>Mucoromycota</taxon>
        <taxon>Mortierellomycotina</taxon>
        <taxon>Mortierellomycetes</taxon>
        <taxon>Mortierellales</taxon>
        <taxon>Mortierellaceae</taxon>
        <taxon>Lunasporangiospora</taxon>
    </lineage>
</organism>
<feature type="compositionally biased region" description="Low complexity" evidence="3">
    <location>
        <begin position="2353"/>
        <end position="2367"/>
    </location>
</feature>
<name>A0A9P6G416_9FUNG</name>
<dbReference type="GO" id="GO:0097352">
    <property type="term" value="P:autophagosome maturation"/>
    <property type="evidence" value="ECO:0007669"/>
    <property type="project" value="TreeGrafter"/>
</dbReference>
<comment type="similarity">
    <text evidence="1">Belongs to the EPG5 family.</text>
</comment>
<dbReference type="InterPro" id="IPR058750">
    <property type="entry name" value="TPR_Epg5"/>
</dbReference>
<evidence type="ECO:0000256" key="2">
    <source>
        <dbReference type="ARBA" id="ARBA00023006"/>
    </source>
</evidence>
<dbReference type="PANTHER" id="PTHR31139">
    <property type="entry name" value="ECTOPIC P GRANULES PROTEIN 5 HOMOLOG"/>
    <property type="match status" value="1"/>
</dbReference>
<evidence type="ECO:0000256" key="3">
    <source>
        <dbReference type="SAM" id="MobiDB-lite"/>
    </source>
</evidence>
<keyword evidence="2" id="KW-0072">Autophagy</keyword>